<dbReference type="PANTHER" id="PTHR33420:SF26">
    <property type="entry name" value="FIMBRIAL SUBUNIT"/>
    <property type="match status" value="1"/>
</dbReference>
<dbReference type="InterPro" id="IPR050263">
    <property type="entry name" value="Bact_Fimbrial_Adh_Pro"/>
</dbReference>
<evidence type="ECO:0000256" key="1">
    <source>
        <dbReference type="SAM" id="SignalP"/>
    </source>
</evidence>
<dbReference type="AlphaFoldDB" id="A0AAI9MUV3"/>
<accession>A0AAI9MUV3</accession>
<dbReference type="InterPro" id="IPR036937">
    <property type="entry name" value="Adhesion_dom_fimbrial_sf"/>
</dbReference>
<reference evidence="4 5" key="1">
    <citation type="submission" date="2021-04" db="EMBL/GenBank/DDBJ databases">
        <title>Determining the burden of carbapenem-resistant Enterobacterales from a tertiary public heath setting in Bangladesh: a clinical, epidemiological, and molecular study.</title>
        <authorList>
            <person name="Farzana R."/>
            <person name="Walsh T.R."/>
        </authorList>
    </citation>
    <scope>NUCLEOTIDE SEQUENCE [LARGE SCALE GENOMIC DNA]</scope>
    <source>
        <strain evidence="5">dmpro_s316</strain>
        <strain evidence="4">Dmpro_s316</strain>
    </source>
</reference>
<name>A0AAI9MUV3_PROST</name>
<reference evidence="3" key="2">
    <citation type="submission" date="2024-02" db="EMBL/GenBank/DDBJ databases">
        <authorList>
            <consortium name="Clinical and Environmental Microbiology Branch: Whole genome sequencing antimicrobial resistance pathogens in the healthcare setting"/>
        </authorList>
    </citation>
    <scope>NUCLEOTIDE SEQUENCE</scope>
    <source>
        <strain evidence="3">2020GO-00142</strain>
    </source>
</reference>
<dbReference type="EMBL" id="JAGSRH010000005">
    <property type="protein sequence ID" value="MER5076114.1"/>
    <property type="molecule type" value="Genomic_DNA"/>
</dbReference>
<comment type="caution">
    <text evidence="3">The sequence shown here is derived from an EMBL/GenBank/DDBJ whole genome shotgun (WGS) entry which is preliminary data.</text>
</comment>
<evidence type="ECO:0000313" key="3">
    <source>
        <dbReference type="EMBL" id="EMP9431325.1"/>
    </source>
</evidence>
<dbReference type="GO" id="GO:0009289">
    <property type="term" value="C:pilus"/>
    <property type="evidence" value="ECO:0007669"/>
    <property type="project" value="InterPro"/>
</dbReference>
<proteinExistence type="predicted"/>
<evidence type="ECO:0000259" key="2">
    <source>
        <dbReference type="Pfam" id="PF00419"/>
    </source>
</evidence>
<dbReference type="Proteomes" id="UP001495779">
    <property type="component" value="Unassembled WGS sequence"/>
</dbReference>
<evidence type="ECO:0000313" key="5">
    <source>
        <dbReference type="Proteomes" id="UP001495779"/>
    </source>
</evidence>
<dbReference type="PANTHER" id="PTHR33420">
    <property type="entry name" value="FIMBRIAL SUBUNIT ELFA-RELATED"/>
    <property type="match status" value="1"/>
</dbReference>
<dbReference type="Pfam" id="PF00419">
    <property type="entry name" value="Fimbrial"/>
    <property type="match status" value="1"/>
</dbReference>
<dbReference type="InterPro" id="IPR008966">
    <property type="entry name" value="Adhesion_dom_sf"/>
</dbReference>
<keyword evidence="1" id="KW-0732">Signal</keyword>
<feature type="chain" id="PRO_5043281359" evidence="1">
    <location>
        <begin position="23"/>
        <end position="178"/>
    </location>
</feature>
<protein>
    <submittedName>
        <fullName evidence="3">Type 1 fimbrial protein</fullName>
    </submittedName>
</protein>
<feature type="domain" description="Fimbrial-type adhesion" evidence="2">
    <location>
        <begin position="31"/>
        <end position="177"/>
    </location>
</feature>
<evidence type="ECO:0000313" key="4">
    <source>
        <dbReference type="EMBL" id="MER5076114.1"/>
    </source>
</evidence>
<dbReference type="SUPFAM" id="SSF49401">
    <property type="entry name" value="Bacterial adhesins"/>
    <property type="match status" value="1"/>
</dbReference>
<sequence>MKNKSIAIATFMMLGLASAANAADQGHGKVTFKGAIIDAPCSISPDSIDQTVDLGLISNMALVDGGKSSPRVFDIALENCDITNLTKGVQLVFTGASAAFDNTNKTLGIVGTGSGAGVQITTGNGNVITLGTATPFQNIQEGNNTLRFSAYLMGNGGDISTITAGDFSSVADFTMSYE</sequence>
<gene>
    <name evidence="3" type="ORF">JRA39_000317</name>
    <name evidence="4" type="ORF">KDV35_04410</name>
</gene>
<dbReference type="EMBL" id="AAZDVE040000002">
    <property type="protein sequence ID" value="EMP9431325.1"/>
    <property type="molecule type" value="Genomic_DNA"/>
</dbReference>
<organism evidence="3">
    <name type="scientific">Providencia stuartii</name>
    <dbReference type="NCBI Taxonomy" id="588"/>
    <lineage>
        <taxon>Bacteria</taxon>
        <taxon>Pseudomonadati</taxon>
        <taxon>Pseudomonadota</taxon>
        <taxon>Gammaproteobacteria</taxon>
        <taxon>Enterobacterales</taxon>
        <taxon>Morganellaceae</taxon>
        <taxon>Providencia</taxon>
    </lineage>
</organism>
<dbReference type="GO" id="GO:0043709">
    <property type="term" value="P:cell adhesion involved in single-species biofilm formation"/>
    <property type="evidence" value="ECO:0007669"/>
    <property type="project" value="TreeGrafter"/>
</dbReference>
<dbReference type="Gene3D" id="2.60.40.1090">
    <property type="entry name" value="Fimbrial-type adhesion domain"/>
    <property type="match status" value="1"/>
</dbReference>
<dbReference type="RefSeq" id="WP_154623607.1">
    <property type="nucleotide sequence ID" value="NZ_CP095443.1"/>
</dbReference>
<dbReference type="InterPro" id="IPR000259">
    <property type="entry name" value="Adhesion_dom_fimbrial"/>
</dbReference>
<feature type="signal peptide" evidence="1">
    <location>
        <begin position="1"/>
        <end position="22"/>
    </location>
</feature>